<dbReference type="PROSITE" id="PS00878">
    <property type="entry name" value="ODR_DC_2_1"/>
    <property type="match status" value="1"/>
</dbReference>
<dbReference type="KEGG" id="spar:SPRG_19223"/>
<feature type="active site" description="Proton donor" evidence="9">
    <location>
        <position position="321"/>
    </location>
</feature>
<dbReference type="PRINTS" id="PR01182">
    <property type="entry name" value="ORNDCRBXLASE"/>
</dbReference>
<sequence length="375" mass="40864">MLPTHVQDTIDATPDATAIYVFNLAEVPRLMTEWRAAFPNIRPFYAVKCNSDRRLVSALHALGVGYDCASPAEIALVQSLGASPNDILYANPMKREVDIRTATHAGVAQMSFDSIDELHKIKAHAATGDVNLSLRLKCGDDNALLRMGDKFGADAADWPALLAEAKALALPVRGICFHLGSGCMNPSAYAQAISQAADCIRMASSEYGFCIDTLNIGGGFASPLHAGVVSAINEAVRACFGPTPTLRVIAEPGRFFAETVCTLHLRILGKRVRSSSRVIDYFVHESIHGSFFFAPFGKLNPTLDEDEEEETFQSHVYGDTCHGGDVLSKNLMMRERSVGDWLQYQRMGAYTHVFATTFNGMDFAKCLTTLYLPSP</sequence>
<dbReference type="FunFam" id="3.20.20.10:FF:000005">
    <property type="entry name" value="Ornithine decarboxylase"/>
    <property type="match status" value="1"/>
</dbReference>
<comment type="pathway">
    <text evidence="5">Amine and polyamine biosynthesis; putrescine biosynthesis via L-ornithine pathway; putrescine from L-ornithine: step 1/1.</text>
</comment>
<dbReference type="SUPFAM" id="SSF51419">
    <property type="entry name" value="PLP-binding barrel"/>
    <property type="match status" value="1"/>
</dbReference>
<dbReference type="SUPFAM" id="SSF50621">
    <property type="entry name" value="Alanine racemase C-terminal domain-like"/>
    <property type="match status" value="1"/>
</dbReference>
<dbReference type="PRINTS" id="PR01179">
    <property type="entry name" value="ODADCRBXLASE"/>
</dbReference>
<keyword evidence="4" id="KW-0456">Lyase</keyword>
<evidence type="ECO:0000259" key="10">
    <source>
        <dbReference type="Pfam" id="PF02784"/>
    </source>
</evidence>
<feature type="modified residue" description="N6-(pyridoxal phosphate)lysine" evidence="9">
    <location>
        <position position="48"/>
    </location>
</feature>
<name>A0A067D4E4_SAPPC</name>
<organism evidence="11 12">
    <name type="scientific">Saprolegnia parasitica (strain CBS 223.65)</name>
    <dbReference type="NCBI Taxonomy" id="695850"/>
    <lineage>
        <taxon>Eukaryota</taxon>
        <taxon>Sar</taxon>
        <taxon>Stramenopiles</taxon>
        <taxon>Oomycota</taxon>
        <taxon>Saprolegniomycetes</taxon>
        <taxon>Saprolegniales</taxon>
        <taxon>Saprolegniaceae</taxon>
        <taxon>Saprolegnia</taxon>
    </lineage>
</organism>
<dbReference type="OrthoDB" id="5034579at2759"/>
<comment type="catalytic activity">
    <reaction evidence="8">
        <text>L-ornithine + H(+) = putrescine + CO2</text>
        <dbReference type="Rhea" id="RHEA:22964"/>
        <dbReference type="ChEBI" id="CHEBI:15378"/>
        <dbReference type="ChEBI" id="CHEBI:16526"/>
        <dbReference type="ChEBI" id="CHEBI:46911"/>
        <dbReference type="ChEBI" id="CHEBI:326268"/>
        <dbReference type="EC" id="4.1.1.17"/>
    </reaction>
</comment>
<reference evidence="11 12" key="1">
    <citation type="journal article" date="2013" name="PLoS Genet.">
        <title>Distinctive expansion of potential virulence genes in the genome of the oomycete fish pathogen Saprolegnia parasitica.</title>
        <authorList>
            <person name="Jiang R.H."/>
            <person name="de Bruijn I."/>
            <person name="Haas B.J."/>
            <person name="Belmonte R."/>
            <person name="Lobach L."/>
            <person name="Christie J."/>
            <person name="van den Ackerveken G."/>
            <person name="Bottin A."/>
            <person name="Bulone V."/>
            <person name="Diaz-Moreno S.M."/>
            <person name="Dumas B."/>
            <person name="Fan L."/>
            <person name="Gaulin E."/>
            <person name="Govers F."/>
            <person name="Grenville-Briggs L.J."/>
            <person name="Horner N.R."/>
            <person name="Levin J.Z."/>
            <person name="Mammella M."/>
            <person name="Meijer H.J."/>
            <person name="Morris P."/>
            <person name="Nusbaum C."/>
            <person name="Oome S."/>
            <person name="Phillips A.J."/>
            <person name="van Rooyen D."/>
            <person name="Rzeszutek E."/>
            <person name="Saraiva M."/>
            <person name="Secombes C.J."/>
            <person name="Seidl M.F."/>
            <person name="Snel B."/>
            <person name="Stassen J.H."/>
            <person name="Sykes S."/>
            <person name="Tripathy S."/>
            <person name="van den Berg H."/>
            <person name="Vega-Arreguin J.C."/>
            <person name="Wawra S."/>
            <person name="Young S.K."/>
            <person name="Zeng Q."/>
            <person name="Dieguez-Uribeondo J."/>
            <person name="Russ C."/>
            <person name="Tyler B.M."/>
            <person name="van West P."/>
        </authorList>
    </citation>
    <scope>NUCLEOTIDE SEQUENCE [LARGE SCALE GENOMIC DNA]</scope>
    <source>
        <strain evidence="11 12">CBS 223.65</strain>
    </source>
</reference>
<dbReference type="InterPro" id="IPR022644">
    <property type="entry name" value="De-COase2_N"/>
</dbReference>
<evidence type="ECO:0000256" key="4">
    <source>
        <dbReference type="ARBA" id="ARBA00023239"/>
    </source>
</evidence>
<dbReference type="PANTHER" id="PTHR11482">
    <property type="entry name" value="ARGININE/DIAMINOPIMELATE/ORNITHINE DECARBOXYLASE"/>
    <property type="match status" value="1"/>
</dbReference>
<gene>
    <name evidence="11" type="ORF">SPRG_19223</name>
</gene>
<dbReference type="Proteomes" id="UP000030745">
    <property type="component" value="Unassembled WGS sequence"/>
</dbReference>
<feature type="domain" description="Orn/DAP/Arg decarboxylase 2 N-terminal" evidence="10">
    <location>
        <begin position="25"/>
        <end position="257"/>
    </location>
</feature>
<evidence type="ECO:0000256" key="3">
    <source>
        <dbReference type="ARBA" id="ARBA00022898"/>
    </source>
</evidence>
<dbReference type="GO" id="GO:0033387">
    <property type="term" value="P:putrescine biosynthetic process from arginine, via ornithine"/>
    <property type="evidence" value="ECO:0007669"/>
    <property type="project" value="TreeGrafter"/>
</dbReference>
<dbReference type="PANTHER" id="PTHR11482:SF6">
    <property type="entry name" value="ORNITHINE DECARBOXYLASE 1-RELATED"/>
    <property type="match status" value="1"/>
</dbReference>
<dbReference type="CDD" id="cd00622">
    <property type="entry name" value="PLPDE_III_ODC"/>
    <property type="match status" value="1"/>
</dbReference>
<dbReference type="Gene3D" id="2.40.37.10">
    <property type="entry name" value="Lyase, Ornithine Decarboxylase, Chain A, domain 1"/>
    <property type="match status" value="1"/>
</dbReference>
<comment type="similarity">
    <text evidence="2">Belongs to the Orn/Lys/Arg decarboxylase class-II family.</text>
</comment>
<evidence type="ECO:0000256" key="7">
    <source>
        <dbReference type="ARBA" id="ARBA00046672"/>
    </source>
</evidence>
<dbReference type="GeneID" id="24140644"/>
<dbReference type="VEuPathDB" id="FungiDB:SPRG_19223"/>
<keyword evidence="3 9" id="KW-0663">Pyridoxal phosphate</keyword>
<protein>
    <recommendedName>
        <fullName evidence="6">ornithine decarboxylase</fullName>
        <ecNumber evidence="6">4.1.1.17</ecNumber>
    </recommendedName>
</protein>
<proteinExistence type="inferred from homology"/>
<dbReference type="GO" id="GO:0005737">
    <property type="term" value="C:cytoplasm"/>
    <property type="evidence" value="ECO:0007669"/>
    <property type="project" value="TreeGrafter"/>
</dbReference>
<dbReference type="Gene3D" id="3.20.20.10">
    <property type="entry name" value="Alanine racemase"/>
    <property type="match status" value="1"/>
</dbReference>
<evidence type="ECO:0000256" key="5">
    <source>
        <dbReference type="ARBA" id="ARBA00034115"/>
    </source>
</evidence>
<evidence type="ECO:0000313" key="11">
    <source>
        <dbReference type="EMBL" id="KDO33591.1"/>
    </source>
</evidence>
<dbReference type="EC" id="4.1.1.17" evidence="6"/>
<evidence type="ECO:0000256" key="2">
    <source>
        <dbReference type="ARBA" id="ARBA00008872"/>
    </source>
</evidence>
<dbReference type="InterPro" id="IPR009006">
    <property type="entry name" value="Ala_racemase/Decarboxylase_C"/>
</dbReference>
<dbReference type="EMBL" id="KK583192">
    <property type="protein sequence ID" value="KDO33591.1"/>
    <property type="molecule type" value="Genomic_DNA"/>
</dbReference>
<comment type="cofactor">
    <cofactor evidence="1 9">
        <name>pyridoxal 5'-phosphate</name>
        <dbReference type="ChEBI" id="CHEBI:597326"/>
    </cofactor>
</comment>
<dbReference type="InterPro" id="IPR022653">
    <property type="entry name" value="De-COase2_pyr-phos_BS"/>
</dbReference>
<dbReference type="InterPro" id="IPR000183">
    <property type="entry name" value="Orn/DAP/Arg_de-COase"/>
</dbReference>
<evidence type="ECO:0000256" key="9">
    <source>
        <dbReference type="PIRSR" id="PIRSR600183-50"/>
    </source>
</evidence>
<evidence type="ECO:0000256" key="1">
    <source>
        <dbReference type="ARBA" id="ARBA00001933"/>
    </source>
</evidence>
<dbReference type="InterPro" id="IPR002433">
    <property type="entry name" value="Orn_de-COase"/>
</dbReference>
<dbReference type="STRING" id="695850.A0A067D4E4"/>
<dbReference type="GO" id="GO:0004586">
    <property type="term" value="F:ornithine decarboxylase activity"/>
    <property type="evidence" value="ECO:0007669"/>
    <property type="project" value="UniProtKB-EC"/>
</dbReference>
<dbReference type="AlphaFoldDB" id="A0A067D4E4"/>
<evidence type="ECO:0000256" key="6">
    <source>
        <dbReference type="ARBA" id="ARBA00034138"/>
    </source>
</evidence>
<comment type="subunit">
    <text evidence="7">Homodimer. Only the dimer is catalytically active, as the active sites are constructed of residues from both monomers.</text>
</comment>
<keyword evidence="12" id="KW-1185">Reference proteome</keyword>
<accession>A0A067D4E4</accession>
<dbReference type="InterPro" id="IPR029066">
    <property type="entry name" value="PLP-binding_barrel"/>
</dbReference>
<dbReference type="OMA" id="AMKNFSM"/>
<dbReference type="RefSeq" id="XP_012195643.1">
    <property type="nucleotide sequence ID" value="XM_012340253.1"/>
</dbReference>
<dbReference type="Pfam" id="PF02784">
    <property type="entry name" value="Orn_Arg_deC_N"/>
    <property type="match status" value="1"/>
</dbReference>
<evidence type="ECO:0000256" key="8">
    <source>
        <dbReference type="ARBA" id="ARBA00049127"/>
    </source>
</evidence>
<evidence type="ECO:0000313" key="12">
    <source>
        <dbReference type="Proteomes" id="UP000030745"/>
    </source>
</evidence>